<reference evidence="1 2" key="1">
    <citation type="submission" date="2018-03" db="EMBL/GenBank/DDBJ databases">
        <title>Aquarubrobacter algicola gen. nov., sp. nov., a novel actinobacterium isolated from shallow eutrophic lake during the end of cyanobacterial harmful algal blooms.</title>
        <authorList>
            <person name="Chun S.J."/>
        </authorList>
    </citation>
    <scope>NUCLEOTIDE SEQUENCE [LARGE SCALE GENOMIC DNA]</scope>
    <source>
        <strain evidence="1 2">Seoho-28</strain>
    </source>
</reference>
<protein>
    <submittedName>
        <fullName evidence="1">Uncharacterized protein</fullName>
    </submittedName>
</protein>
<proteinExistence type="predicted"/>
<name>A0A2T4UJ43_9ACTN</name>
<accession>A0A2T4UJ43</accession>
<dbReference type="RefSeq" id="WP_107567717.1">
    <property type="nucleotide sequence ID" value="NZ_PYYB01000001.1"/>
</dbReference>
<evidence type="ECO:0000313" key="1">
    <source>
        <dbReference type="EMBL" id="PTL59258.1"/>
    </source>
</evidence>
<organism evidence="1 2">
    <name type="scientific">Paraconexibacter algicola</name>
    <dbReference type="NCBI Taxonomy" id="2133960"/>
    <lineage>
        <taxon>Bacteria</taxon>
        <taxon>Bacillati</taxon>
        <taxon>Actinomycetota</taxon>
        <taxon>Thermoleophilia</taxon>
        <taxon>Solirubrobacterales</taxon>
        <taxon>Paraconexibacteraceae</taxon>
        <taxon>Paraconexibacter</taxon>
    </lineage>
</organism>
<keyword evidence="2" id="KW-1185">Reference proteome</keyword>
<dbReference type="EMBL" id="PYYB01000001">
    <property type="protein sequence ID" value="PTL59258.1"/>
    <property type="molecule type" value="Genomic_DNA"/>
</dbReference>
<dbReference type="AlphaFoldDB" id="A0A2T4UJ43"/>
<sequence length="178" mass="17951">MSGHPTLVRLAEAARADRDLLAAAVVDPDPGAGAPLGDAAAAGAGPHGEDLAFVVEAVREGYLLHHRPAQARIVATDDLDLALLAGDRLYALGLARLAELGLVDAVGELTDVIALCAGAHAAGEEELADAVWEAGVAALAHGSSDALRAAKDRARTVSPSAAGALRAAARQLPQDLAR</sequence>
<evidence type="ECO:0000313" key="2">
    <source>
        <dbReference type="Proteomes" id="UP000240739"/>
    </source>
</evidence>
<comment type="caution">
    <text evidence="1">The sequence shown here is derived from an EMBL/GenBank/DDBJ whole genome shotgun (WGS) entry which is preliminary data.</text>
</comment>
<gene>
    <name evidence="1" type="ORF">C7Y72_06125</name>
</gene>
<dbReference type="Proteomes" id="UP000240739">
    <property type="component" value="Unassembled WGS sequence"/>
</dbReference>